<gene>
    <name evidence="2" type="ORF">C9994_09330</name>
</gene>
<dbReference type="NCBIfam" id="TIGR03696">
    <property type="entry name" value="Rhs_assc_core"/>
    <property type="match status" value="1"/>
</dbReference>
<feature type="non-terminal residue" evidence="2">
    <location>
        <position position="1"/>
    </location>
</feature>
<reference evidence="2 3" key="1">
    <citation type="submission" date="2018-03" db="EMBL/GenBank/DDBJ databases">
        <title>Cross-interface Injection: A General Nanoliter Liquid Handling Method Applied to Single Cells Genome Amplification Automated Nanoliter Liquid Handling Applied to Single Cell Multiple Displacement Amplification.</title>
        <authorList>
            <person name="Yun J."/>
            <person name="Xu P."/>
            <person name="Xu J."/>
            <person name="Dai X."/>
            <person name="Wang Y."/>
            <person name="Zheng X."/>
            <person name="Cao C."/>
            <person name="Yi Q."/>
            <person name="Zhu Y."/>
            <person name="Wang L."/>
            <person name="Dong Z."/>
            <person name="Huang Y."/>
            <person name="Huang L."/>
            <person name="Du W."/>
        </authorList>
    </citation>
    <scope>NUCLEOTIDE SEQUENCE [LARGE SCALE GENOMIC DNA]</scope>
    <source>
        <strain evidence="2 3">Z-D1-2</strain>
    </source>
</reference>
<name>A0A2T4DQB2_9BACT</name>
<dbReference type="Gene3D" id="2.180.10.10">
    <property type="entry name" value="RHS repeat-associated core"/>
    <property type="match status" value="1"/>
</dbReference>
<evidence type="ECO:0000313" key="2">
    <source>
        <dbReference type="EMBL" id="PTB96009.1"/>
    </source>
</evidence>
<feature type="compositionally biased region" description="Basic and acidic residues" evidence="1">
    <location>
        <begin position="188"/>
        <end position="202"/>
    </location>
</feature>
<dbReference type="EMBL" id="PYVU01000072">
    <property type="protein sequence ID" value="PTB96009.1"/>
    <property type="molecule type" value="Genomic_DNA"/>
</dbReference>
<dbReference type="AlphaFoldDB" id="A0A2T4DQB2"/>
<dbReference type="Proteomes" id="UP000240608">
    <property type="component" value="Unassembled WGS sequence"/>
</dbReference>
<comment type="caution">
    <text evidence="2">The sequence shown here is derived from an EMBL/GenBank/DDBJ whole genome shotgun (WGS) entry which is preliminary data.</text>
</comment>
<dbReference type="InterPro" id="IPR022385">
    <property type="entry name" value="Rhs_assc_core"/>
</dbReference>
<organism evidence="2 3">
    <name type="scientific">Marivirga lumbricoides</name>
    <dbReference type="NCBI Taxonomy" id="1046115"/>
    <lineage>
        <taxon>Bacteria</taxon>
        <taxon>Pseudomonadati</taxon>
        <taxon>Bacteroidota</taxon>
        <taxon>Cytophagia</taxon>
        <taxon>Cytophagales</taxon>
        <taxon>Marivirgaceae</taxon>
        <taxon>Marivirga</taxon>
    </lineage>
</organism>
<evidence type="ECO:0008006" key="4">
    <source>
        <dbReference type="Google" id="ProtNLM"/>
    </source>
</evidence>
<sequence>LNLEVVVPKEGYMLIYVSNEEKQANIAYFDDVNVTHKHSKVIQEESYYPFGMSQHYSYQRELTKEQRFKYNGIENIPDFDLNVNMYTFRTYDPALGRWWQIDPLYKHFESPYVTVTNNPIRYMDLLGLDTLRTTDAGFDWENVKNDDVVIDQHVMAELVVEGTYFQTAKKDGTYIGGGIVFTSADGQSQEKRKGSPSHESDLPRMPGGYSAKGLLNVWSSWVSLFSLTEDFYNYLFGSEDKSYTKEKNDVKPKDPIVEEKKKLKATMYEFQIGYDQNLEWDGAKYYPIVEKPDSLTLLIYWNKGKEVKRDTLRIK</sequence>
<proteinExistence type="predicted"/>
<evidence type="ECO:0000313" key="3">
    <source>
        <dbReference type="Proteomes" id="UP000240608"/>
    </source>
</evidence>
<evidence type="ECO:0000256" key="1">
    <source>
        <dbReference type="SAM" id="MobiDB-lite"/>
    </source>
</evidence>
<accession>A0A2T4DQB2</accession>
<feature type="region of interest" description="Disordered" evidence="1">
    <location>
        <begin position="185"/>
        <end position="205"/>
    </location>
</feature>
<protein>
    <recommendedName>
        <fullName evidence="4">RHS repeat-associated core domain-containing protein</fullName>
    </recommendedName>
</protein>